<dbReference type="GO" id="GO:0004803">
    <property type="term" value="F:transposase activity"/>
    <property type="evidence" value="ECO:0007669"/>
    <property type="project" value="UniProtKB-UniRule"/>
</dbReference>
<sequence>MRKILRVGKDVKARRSRVRELMNLKLSSLELDIKLQLIQELIPLGLMHIGEILTEEVKALAGDRYKRNGKPGHVRWTKQWGSVYIGEQKLPIVYQRVRDRRKCREVELTSYKGLQEPHQIDEGLLKKILLGISCRRYRDCSEAIPEAFSLSPSTVSRRFIRASTRKLKEFMERRLDNYDIVAIVIDGKSFKDDEMIVALGVTTEGKKVILGFIQAATENASVCKDFLNGLLERGLNVEEGLLCIMDGSKGIRKAVEDVFGRSALIQRCQWHKRENVIGYLPKGRKATFRKLLQRAYEEPTYEGAKGALKRVAKELSLVNESAVRSLEEGLEQTLTLHRLGLFEKLAKSLKTSNCIESIMALISQKTDKVDYWRNSNQKQRWLATALLDIEPRLNRIRGYKYLPELRVAIQMDLGILGKEVVAA</sequence>
<evidence type="ECO:0000256" key="6">
    <source>
        <dbReference type="RuleBase" id="RU365089"/>
    </source>
</evidence>
<keyword evidence="5 6" id="KW-0233">DNA recombination</keyword>
<dbReference type="GO" id="GO:0003677">
    <property type="term" value="F:DNA binding"/>
    <property type="evidence" value="ECO:0007669"/>
    <property type="project" value="UniProtKB-UniRule"/>
</dbReference>
<reference evidence="7 8" key="1">
    <citation type="submission" date="2019-03" db="EMBL/GenBank/DDBJ databases">
        <title>Metabolic potential of uncultured bacteria and archaea associated with petroleum seepage in deep-sea sediments.</title>
        <authorList>
            <person name="Dong X."/>
            <person name="Hubert C."/>
        </authorList>
    </citation>
    <scope>NUCLEOTIDE SEQUENCE [LARGE SCALE GENOMIC DNA]</scope>
    <source>
        <strain evidence="7">E44_bin92</strain>
    </source>
</reference>
<dbReference type="EMBL" id="SOKU01000283">
    <property type="protein sequence ID" value="TES84877.1"/>
    <property type="molecule type" value="Genomic_DNA"/>
</dbReference>
<dbReference type="PANTHER" id="PTHR33217:SF7">
    <property type="entry name" value="TRANSPOSASE FOR INSERTION SEQUENCE ELEMENT IS1081"/>
    <property type="match status" value="1"/>
</dbReference>
<evidence type="ECO:0000256" key="1">
    <source>
        <dbReference type="ARBA" id="ARBA00002190"/>
    </source>
</evidence>
<dbReference type="Pfam" id="PF00872">
    <property type="entry name" value="Transposase_mut"/>
    <property type="match status" value="1"/>
</dbReference>
<dbReference type="Proteomes" id="UP000320781">
    <property type="component" value="Unassembled WGS sequence"/>
</dbReference>
<dbReference type="GO" id="GO:0006313">
    <property type="term" value="P:DNA transposition"/>
    <property type="evidence" value="ECO:0007669"/>
    <property type="project" value="UniProtKB-UniRule"/>
</dbReference>
<dbReference type="PANTHER" id="PTHR33217">
    <property type="entry name" value="TRANSPOSASE FOR INSERTION SEQUENCE ELEMENT IS1081"/>
    <property type="match status" value="1"/>
</dbReference>
<protein>
    <recommendedName>
        <fullName evidence="6">Mutator family transposase</fullName>
    </recommendedName>
</protein>
<name>A0A523QHB3_UNCAE</name>
<evidence type="ECO:0000256" key="5">
    <source>
        <dbReference type="ARBA" id="ARBA00023172"/>
    </source>
</evidence>
<comment type="function">
    <text evidence="1 6">Required for the transposition of the insertion element.</text>
</comment>
<organism evidence="7 8">
    <name type="scientific">Aerophobetes bacterium</name>
    <dbReference type="NCBI Taxonomy" id="2030807"/>
    <lineage>
        <taxon>Bacteria</taxon>
        <taxon>Candidatus Aerophobota</taxon>
    </lineage>
</organism>
<comment type="caution">
    <text evidence="7">The sequence shown here is derived from an EMBL/GenBank/DDBJ whole genome shotgun (WGS) entry which is preliminary data.</text>
</comment>
<evidence type="ECO:0000256" key="4">
    <source>
        <dbReference type="ARBA" id="ARBA00023125"/>
    </source>
</evidence>
<accession>A0A523QHB3</accession>
<comment type="similarity">
    <text evidence="2 6">Belongs to the transposase mutator family.</text>
</comment>
<dbReference type="InterPro" id="IPR001207">
    <property type="entry name" value="Transposase_mutator"/>
</dbReference>
<proteinExistence type="inferred from homology"/>
<gene>
    <name evidence="7" type="ORF">E3J95_05800</name>
</gene>
<evidence type="ECO:0000256" key="2">
    <source>
        <dbReference type="ARBA" id="ARBA00010961"/>
    </source>
</evidence>
<keyword evidence="6" id="KW-0814">Transposable element</keyword>
<evidence type="ECO:0000256" key="3">
    <source>
        <dbReference type="ARBA" id="ARBA00022578"/>
    </source>
</evidence>
<keyword evidence="4 6" id="KW-0238">DNA-binding</keyword>
<evidence type="ECO:0000313" key="7">
    <source>
        <dbReference type="EMBL" id="TES84877.1"/>
    </source>
</evidence>
<dbReference type="AlphaFoldDB" id="A0A523QHB3"/>
<evidence type="ECO:0000313" key="8">
    <source>
        <dbReference type="Proteomes" id="UP000320781"/>
    </source>
</evidence>
<keyword evidence="3 6" id="KW-0815">Transposition</keyword>